<dbReference type="SUPFAM" id="SSF53448">
    <property type="entry name" value="Nucleotide-diphospho-sugar transferases"/>
    <property type="match status" value="1"/>
</dbReference>
<dbReference type="Proteomes" id="UP001159405">
    <property type="component" value="Unassembled WGS sequence"/>
</dbReference>
<name>A0ABN8QLJ2_9CNID</name>
<feature type="transmembrane region" description="Helical" evidence="1">
    <location>
        <begin position="346"/>
        <end position="365"/>
    </location>
</feature>
<feature type="transmembrane region" description="Helical" evidence="1">
    <location>
        <begin position="6"/>
        <end position="23"/>
    </location>
</feature>
<comment type="caution">
    <text evidence="2">The sequence shown here is derived from an EMBL/GenBank/DDBJ whole genome shotgun (WGS) entry which is preliminary data.</text>
</comment>
<dbReference type="PANTHER" id="PTHR31389:SF4">
    <property type="entry name" value="LD39211P"/>
    <property type="match status" value="1"/>
</dbReference>
<organism evidence="2 3">
    <name type="scientific">Porites lobata</name>
    <dbReference type="NCBI Taxonomy" id="104759"/>
    <lineage>
        <taxon>Eukaryota</taxon>
        <taxon>Metazoa</taxon>
        <taxon>Cnidaria</taxon>
        <taxon>Anthozoa</taxon>
        <taxon>Hexacorallia</taxon>
        <taxon>Scleractinia</taxon>
        <taxon>Fungiina</taxon>
        <taxon>Poritidae</taxon>
        <taxon>Porites</taxon>
    </lineage>
</organism>
<dbReference type="Pfam" id="PF07801">
    <property type="entry name" value="DUF1647"/>
    <property type="match status" value="1"/>
</dbReference>
<dbReference type="EMBL" id="CALNXK010000130">
    <property type="protein sequence ID" value="CAH3164740.1"/>
    <property type="molecule type" value="Genomic_DNA"/>
</dbReference>
<dbReference type="InterPro" id="IPR012444">
    <property type="entry name" value="DUF1647"/>
</dbReference>
<gene>
    <name evidence="2" type="ORF">PLOB_00006835</name>
</gene>
<evidence type="ECO:0000256" key="1">
    <source>
        <dbReference type="SAM" id="Phobius"/>
    </source>
</evidence>
<dbReference type="InterPro" id="IPR029044">
    <property type="entry name" value="Nucleotide-diphossugar_trans"/>
</dbReference>
<evidence type="ECO:0000313" key="3">
    <source>
        <dbReference type="Proteomes" id="UP001159405"/>
    </source>
</evidence>
<keyword evidence="1" id="KW-0472">Membrane</keyword>
<evidence type="ECO:0008006" key="4">
    <source>
        <dbReference type="Google" id="ProtNLM"/>
    </source>
</evidence>
<keyword evidence="1" id="KW-1133">Transmembrane helix</keyword>
<reference evidence="2 3" key="1">
    <citation type="submission" date="2022-05" db="EMBL/GenBank/DDBJ databases">
        <authorList>
            <consortium name="Genoscope - CEA"/>
            <person name="William W."/>
        </authorList>
    </citation>
    <scope>NUCLEOTIDE SEQUENCE [LARGE SCALE GENOMIC DNA]</scope>
</reference>
<evidence type="ECO:0000313" key="2">
    <source>
        <dbReference type="EMBL" id="CAH3164740.1"/>
    </source>
</evidence>
<protein>
    <recommendedName>
        <fullName evidence="4">Ionotropic receptor</fullName>
    </recommendedName>
</protein>
<dbReference type="PANTHER" id="PTHR31389">
    <property type="entry name" value="LD39211P"/>
    <property type="match status" value="1"/>
</dbReference>
<sequence length="371" mass="43197">MKLLEPYSTFFVILLFIIGATVYKEYLQAKRSQNTIHMSKTIGRYEHPFNSSIKGQKEFRVDENILELFKRLSYELEAGATVNAISEASYMRHLPPVTAISSNHFIELMARIDVMEKFLPENIKIIVYDLGLKRHEVEELRNIPNVAYRVFDFSVFPTFVLNLYNYSWKPLIIQRILSEFGGVLWMDTSVVFQDSYDKIVQYMVEKNSSFLYYFKRAGHTILSGTDPRMLEFLPMKGTNEMSKYMPQAGAILIYNTRLVRDNIMKWVLACSLIEHCIAPSGPARHCDNFPPDKFGGCHLYDQSLFAITVSNAYDSHEEKYTLPEEMSGFAYPWRVRNDNILLSKEFVIVYIVWAVIVILIRSIIWKLKCFV</sequence>
<accession>A0ABN8QLJ2</accession>
<proteinExistence type="predicted"/>
<keyword evidence="3" id="KW-1185">Reference proteome</keyword>
<keyword evidence="1" id="KW-0812">Transmembrane</keyword>